<comment type="caution">
    <text evidence="2">The sequence shown here is derived from an EMBL/GenBank/DDBJ whole genome shotgun (WGS) entry which is preliminary data.</text>
</comment>
<proteinExistence type="predicted"/>
<feature type="transmembrane region" description="Helical" evidence="1">
    <location>
        <begin position="12"/>
        <end position="33"/>
    </location>
</feature>
<reference evidence="2 3" key="1">
    <citation type="journal article" date="2016" name="Nat. Commun.">
        <title>Thousands of microbial genomes shed light on interconnected biogeochemical processes in an aquifer system.</title>
        <authorList>
            <person name="Anantharaman K."/>
            <person name="Brown C.T."/>
            <person name="Hug L.A."/>
            <person name="Sharon I."/>
            <person name="Castelle C.J."/>
            <person name="Probst A.J."/>
            <person name="Thomas B.C."/>
            <person name="Singh A."/>
            <person name="Wilkins M.J."/>
            <person name="Karaoz U."/>
            <person name="Brodie E.L."/>
            <person name="Williams K.H."/>
            <person name="Hubbard S.S."/>
            <person name="Banfield J.F."/>
        </authorList>
    </citation>
    <scope>NUCLEOTIDE SEQUENCE [LARGE SCALE GENOMIC DNA]</scope>
</reference>
<keyword evidence="1" id="KW-0472">Membrane</keyword>
<gene>
    <name evidence="2" type="ORF">A2669_00670</name>
</gene>
<dbReference type="AlphaFoldDB" id="A0A1F8F3U7"/>
<dbReference type="Proteomes" id="UP000177605">
    <property type="component" value="Unassembled WGS sequence"/>
</dbReference>
<dbReference type="EMBL" id="MGJM01000002">
    <property type="protein sequence ID" value="OGN07260.1"/>
    <property type="molecule type" value="Genomic_DNA"/>
</dbReference>
<keyword evidence="1" id="KW-0812">Transmembrane</keyword>
<keyword evidence="1" id="KW-1133">Transmembrane helix</keyword>
<evidence type="ECO:0000256" key="1">
    <source>
        <dbReference type="SAM" id="Phobius"/>
    </source>
</evidence>
<evidence type="ECO:0000313" key="2">
    <source>
        <dbReference type="EMBL" id="OGN07260.1"/>
    </source>
</evidence>
<accession>A0A1F8F3U7</accession>
<sequence length="336" mass="37143">MFHDFKTEIKLLLVVTLIAVSISVSSILLLQGVGLGPSSPTPVAEQQMLPPTPSPQPQIIEGWQTYRNEEYGFEIKYPNSYSLSDNGSGTDVVPLISSDYAILLFRDVQGLDADQVKSIVINGISALEMPLSGNMDGGIEYEVFFKSTKAKGGYLDVLFSAKRKGYENKLQEFKDILSTFKFIPQEQDTSAWLTHRTGTYEFKYPKDLGLSYVLAHSWPPTITVTPAGINFSCGSIQGFGNRLPLPHIKEQVVMNGTSYCVVRAGEGAAGTIYETYKYAVVRDDRVITMEFVVRSPGSCSNYSNASEVQKCQSEKEAFNPATLADQILSTFRFVEE</sequence>
<evidence type="ECO:0000313" key="3">
    <source>
        <dbReference type="Proteomes" id="UP000177605"/>
    </source>
</evidence>
<protein>
    <submittedName>
        <fullName evidence="2">Uncharacterized protein</fullName>
    </submittedName>
</protein>
<organism evidence="2 3">
    <name type="scientific">Candidatus Yanofskybacteria bacterium RIFCSPHIGHO2_01_FULL_48_25b</name>
    <dbReference type="NCBI Taxonomy" id="1802672"/>
    <lineage>
        <taxon>Bacteria</taxon>
        <taxon>Candidatus Yanofskyibacteriota</taxon>
    </lineage>
</organism>
<name>A0A1F8F3U7_9BACT</name>